<evidence type="ECO:0008006" key="3">
    <source>
        <dbReference type="Google" id="ProtNLM"/>
    </source>
</evidence>
<evidence type="ECO:0000313" key="1">
    <source>
        <dbReference type="EMBL" id="MFC7419712.1"/>
    </source>
</evidence>
<reference evidence="2" key="1">
    <citation type="journal article" date="2019" name="Int. J. Syst. Evol. Microbiol.">
        <title>The Global Catalogue of Microorganisms (GCM) 10K type strain sequencing project: providing services to taxonomists for standard genome sequencing and annotation.</title>
        <authorList>
            <consortium name="The Broad Institute Genomics Platform"/>
            <consortium name="The Broad Institute Genome Sequencing Center for Infectious Disease"/>
            <person name="Wu L."/>
            <person name="Ma J."/>
        </authorList>
    </citation>
    <scope>NUCLEOTIDE SEQUENCE [LARGE SCALE GENOMIC DNA]</scope>
    <source>
        <strain evidence="2">CCUG 62945</strain>
    </source>
</reference>
<evidence type="ECO:0000313" key="2">
    <source>
        <dbReference type="Proteomes" id="UP001596473"/>
    </source>
</evidence>
<name>A0ABW2QVG7_9NEIS</name>
<accession>A0ABW2QVG7</accession>
<dbReference type="RefSeq" id="WP_380187350.1">
    <property type="nucleotide sequence ID" value="NZ_JBHTBQ010000012.1"/>
</dbReference>
<gene>
    <name evidence="1" type="ORF">ACFQNF_07440</name>
</gene>
<protein>
    <recommendedName>
        <fullName evidence="3">Transposase</fullName>
    </recommendedName>
</protein>
<comment type="caution">
    <text evidence="1">The sequence shown here is derived from an EMBL/GenBank/DDBJ whole genome shotgun (WGS) entry which is preliminary data.</text>
</comment>
<organism evidence="1 2">
    <name type="scientific">Iodobacter arcticus</name>
    <dbReference type="NCBI Taxonomy" id="590593"/>
    <lineage>
        <taxon>Bacteria</taxon>
        <taxon>Pseudomonadati</taxon>
        <taxon>Pseudomonadota</taxon>
        <taxon>Betaproteobacteria</taxon>
        <taxon>Neisseriales</taxon>
        <taxon>Chitinibacteraceae</taxon>
        <taxon>Iodobacter</taxon>
    </lineage>
</organism>
<dbReference type="EMBL" id="JBHTBQ010000012">
    <property type="protein sequence ID" value="MFC7419712.1"/>
    <property type="molecule type" value="Genomic_DNA"/>
</dbReference>
<keyword evidence="2" id="KW-1185">Reference proteome</keyword>
<dbReference type="Proteomes" id="UP001596473">
    <property type="component" value="Unassembled WGS sequence"/>
</dbReference>
<sequence length="40" mass="4521">MASRYTTAFRAETVKLVLEQHLNVSQAAKQLAMPKLSCRE</sequence>
<proteinExistence type="predicted"/>